<evidence type="ECO:0000256" key="2">
    <source>
        <dbReference type="ARBA" id="ARBA00023163"/>
    </source>
</evidence>
<organism evidence="5 6">
    <name type="scientific">Halorubrum trueperi</name>
    <dbReference type="NCBI Taxonomy" id="2004704"/>
    <lineage>
        <taxon>Archaea</taxon>
        <taxon>Methanobacteriati</taxon>
        <taxon>Methanobacteriota</taxon>
        <taxon>Stenosarchaea group</taxon>
        <taxon>Halobacteria</taxon>
        <taxon>Halobacteriales</taxon>
        <taxon>Haloferacaceae</taxon>
        <taxon>Halorubrum</taxon>
    </lineage>
</organism>
<accession>A0ABD5UJ21</accession>
<dbReference type="PANTHER" id="PTHR34236">
    <property type="entry name" value="DIMETHYL SULFOXIDE REDUCTASE TRANSCRIPTIONAL ACTIVATOR"/>
    <property type="match status" value="1"/>
</dbReference>
<protein>
    <submittedName>
        <fullName evidence="5">Helix-turn-helix domain-containing protein</fullName>
    </submittedName>
</protein>
<keyword evidence="6" id="KW-1185">Reference proteome</keyword>
<dbReference type="Proteomes" id="UP001596333">
    <property type="component" value="Unassembled WGS sequence"/>
</dbReference>
<feature type="domain" description="HTH bat-type" evidence="3">
    <location>
        <begin position="156"/>
        <end position="207"/>
    </location>
</feature>
<name>A0ABD5UJ21_9EURY</name>
<feature type="domain" description="Bacterioopsin transcriptional activator GAF and HTH associated" evidence="4">
    <location>
        <begin position="6"/>
        <end position="140"/>
    </location>
</feature>
<dbReference type="InterPro" id="IPR007050">
    <property type="entry name" value="HTH_bacterioopsin"/>
</dbReference>
<sequence length="214" mass="23905">MNLFVDFEFTPTDSVLESIAESNSELVIRVPLLLTLERSIVCYSVFIGDGAEESVDSLRKEDTITSIRIVDRPANALLVSLELPLRTGSLLGNIANLRVEIVEAVKTSETWLFRLRCPNYEILHEFVERCERNDHGVHVERVYESASDQGLLNAVLTPQQEVALRVACDAGYFCVPRESSLKELSDELDVSDSAVSQRLRRGTNALLSMLFDGT</sequence>
<evidence type="ECO:0000256" key="1">
    <source>
        <dbReference type="ARBA" id="ARBA00023015"/>
    </source>
</evidence>
<comment type="caution">
    <text evidence="5">The sequence shown here is derived from an EMBL/GenBank/DDBJ whole genome shotgun (WGS) entry which is preliminary data.</text>
</comment>
<keyword evidence="2" id="KW-0804">Transcription</keyword>
<dbReference type="InterPro" id="IPR013324">
    <property type="entry name" value="RNA_pol_sigma_r3/r4-like"/>
</dbReference>
<evidence type="ECO:0000259" key="3">
    <source>
        <dbReference type="Pfam" id="PF04967"/>
    </source>
</evidence>
<gene>
    <name evidence="5" type="ORF">ACFQEY_03520</name>
</gene>
<reference evidence="5 6" key="1">
    <citation type="journal article" date="2019" name="Int. J. Syst. Evol. Microbiol.">
        <title>The Global Catalogue of Microorganisms (GCM) 10K type strain sequencing project: providing services to taxonomists for standard genome sequencing and annotation.</title>
        <authorList>
            <consortium name="The Broad Institute Genomics Platform"/>
            <consortium name="The Broad Institute Genome Sequencing Center for Infectious Disease"/>
            <person name="Wu L."/>
            <person name="Ma J."/>
        </authorList>
    </citation>
    <scope>NUCLEOTIDE SEQUENCE [LARGE SCALE GENOMIC DNA]</scope>
    <source>
        <strain evidence="5 6">Y73</strain>
    </source>
</reference>
<evidence type="ECO:0000259" key="4">
    <source>
        <dbReference type="Pfam" id="PF15915"/>
    </source>
</evidence>
<keyword evidence="1" id="KW-0805">Transcription regulation</keyword>
<dbReference type="InterPro" id="IPR031803">
    <property type="entry name" value="BAT_GAF/HTH-assoc"/>
</dbReference>
<dbReference type="Pfam" id="PF15915">
    <property type="entry name" value="BAT"/>
    <property type="match status" value="1"/>
</dbReference>
<dbReference type="Pfam" id="PF04967">
    <property type="entry name" value="HTH_10"/>
    <property type="match status" value="1"/>
</dbReference>
<dbReference type="RefSeq" id="WP_379764835.1">
    <property type="nucleotide sequence ID" value="NZ_JBHSXI010000001.1"/>
</dbReference>
<dbReference type="EMBL" id="JBHSXI010000001">
    <property type="protein sequence ID" value="MFC6888127.1"/>
    <property type="molecule type" value="Genomic_DNA"/>
</dbReference>
<dbReference type="AlphaFoldDB" id="A0ABD5UJ21"/>
<proteinExistence type="predicted"/>
<dbReference type="PANTHER" id="PTHR34236:SF1">
    <property type="entry name" value="DIMETHYL SULFOXIDE REDUCTASE TRANSCRIPTIONAL ACTIVATOR"/>
    <property type="match status" value="1"/>
</dbReference>
<dbReference type="SUPFAM" id="SSF88659">
    <property type="entry name" value="Sigma3 and sigma4 domains of RNA polymerase sigma factors"/>
    <property type="match status" value="1"/>
</dbReference>
<evidence type="ECO:0000313" key="5">
    <source>
        <dbReference type="EMBL" id="MFC6888127.1"/>
    </source>
</evidence>
<evidence type="ECO:0000313" key="6">
    <source>
        <dbReference type="Proteomes" id="UP001596333"/>
    </source>
</evidence>